<dbReference type="GO" id="GO:0019700">
    <property type="term" value="P:organic phosphonate catabolic process"/>
    <property type="evidence" value="ECO:0007669"/>
    <property type="project" value="InterPro"/>
</dbReference>
<evidence type="ECO:0000256" key="9">
    <source>
        <dbReference type="PIRSR" id="PIRSR000524-50"/>
    </source>
</evidence>
<dbReference type="Gene3D" id="3.40.640.10">
    <property type="entry name" value="Type I PLP-dependent aspartate aminotransferase-like (Major domain)"/>
    <property type="match status" value="1"/>
</dbReference>
<dbReference type="Proteomes" id="UP000494183">
    <property type="component" value="Unassembled WGS sequence"/>
</dbReference>
<organism evidence="11 12">
    <name type="scientific">Achromobacter insolitus</name>
    <dbReference type="NCBI Taxonomy" id="217204"/>
    <lineage>
        <taxon>Bacteria</taxon>
        <taxon>Pseudomonadati</taxon>
        <taxon>Pseudomonadota</taxon>
        <taxon>Betaproteobacteria</taxon>
        <taxon>Burkholderiales</taxon>
        <taxon>Alcaligenaceae</taxon>
        <taxon>Achromobacter</taxon>
    </lineage>
</organism>
<evidence type="ECO:0000313" key="12">
    <source>
        <dbReference type="Proteomes" id="UP000494183"/>
    </source>
</evidence>
<keyword evidence="2 7" id="KW-0032">Aminotransferase</keyword>
<sequence length="380" mass="39919">MLLLIPGPVTTDARVKAAMAQDYAPWDNDFRQTYRQVCAGVLRVAQASPEEYAALALPGCGHFAVEAAIRTFVPAGGRLLAPSTGAYAARLQRLASDAGRVAVPLPVGPVERIAPQTVAAALEQDPTLTHLALVYSETGSGICHDVPELARVAHALGRRVIVDAVSAFGALPLDLGALPAVEAVILTANKCLEGTPGAAFVVARRDSLEAAGGTAGSWSLDLADVYQLSLQPNAGPRFTPPAPTLAALAVALDLHLEEGREARLARYTANMRTLYDGVKELGLTPYLPPALQGPIVVNVRAPDAPTWNLQLFVDALKRRGYVLSNFYNTEQPSFRVGCIGAFGPGQMQQAVDAMGGALRDIGITRETAGNGGFFPLPLTA</sequence>
<keyword evidence="5 7" id="KW-0670">Pyruvate</keyword>
<dbReference type="InterPro" id="IPR015421">
    <property type="entry name" value="PyrdxlP-dep_Trfase_major"/>
</dbReference>
<dbReference type="EMBL" id="CADILH010000010">
    <property type="protein sequence ID" value="CAB3937208.1"/>
    <property type="molecule type" value="Genomic_DNA"/>
</dbReference>
<evidence type="ECO:0000256" key="1">
    <source>
        <dbReference type="ARBA" id="ARBA00001933"/>
    </source>
</evidence>
<comment type="similarity">
    <text evidence="7">Belongs to the class-V pyridoxal-phosphate-dependent aminotransferase family. PhnW subfamily.</text>
</comment>
<keyword evidence="12" id="KW-1185">Reference proteome</keyword>
<dbReference type="InterPro" id="IPR024169">
    <property type="entry name" value="SP_NH2Trfase/AEP_transaminase"/>
</dbReference>
<dbReference type="InterPro" id="IPR015422">
    <property type="entry name" value="PyrdxlP-dep_Trfase_small"/>
</dbReference>
<evidence type="ECO:0000256" key="2">
    <source>
        <dbReference type="ARBA" id="ARBA00022576"/>
    </source>
</evidence>
<accession>A0A6S7FKU1</accession>
<evidence type="ECO:0000256" key="3">
    <source>
        <dbReference type="ARBA" id="ARBA00022679"/>
    </source>
</evidence>
<reference evidence="11 12" key="1">
    <citation type="submission" date="2020-04" db="EMBL/GenBank/DDBJ databases">
        <authorList>
            <person name="De Canck E."/>
        </authorList>
    </citation>
    <scope>NUCLEOTIDE SEQUENCE [LARGE SCALE GENOMIC DNA]</scope>
    <source>
        <strain evidence="11 12">LMG 6000</strain>
    </source>
</reference>
<keyword evidence="3 7" id="KW-0808">Transferase</keyword>
<dbReference type="PANTHER" id="PTHR42778">
    <property type="entry name" value="2-AMINOETHYLPHOSPHONATE--PYRUVATE TRANSAMINASE"/>
    <property type="match status" value="1"/>
</dbReference>
<dbReference type="Gene3D" id="3.90.1150.10">
    <property type="entry name" value="Aspartate Aminotransferase, domain 1"/>
    <property type="match status" value="1"/>
</dbReference>
<dbReference type="InterPro" id="IPR012703">
    <property type="entry name" value="NH2EtPonate_pyrv_transaminase"/>
</dbReference>
<evidence type="ECO:0000256" key="6">
    <source>
        <dbReference type="ARBA" id="ARBA00049460"/>
    </source>
</evidence>
<dbReference type="AlphaFoldDB" id="A0A6S7FKU1"/>
<dbReference type="InterPro" id="IPR015424">
    <property type="entry name" value="PyrdxlP-dep_Trfase"/>
</dbReference>
<protein>
    <recommendedName>
        <fullName evidence="7">2-aminoethylphosphonate--pyruvate transaminase</fullName>
        <ecNumber evidence="7">2.6.1.37</ecNumber>
    </recommendedName>
    <alternativeName>
        <fullName evidence="7">2-aminoethylphosphonate aminotransferase</fullName>
    </alternativeName>
    <alternativeName>
        <fullName evidence="7">AEP transaminase</fullName>
        <shortName evidence="7">AEPT</shortName>
    </alternativeName>
</protein>
<feature type="modified residue" description="N6-(pyridoxal phosphate)lysine" evidence="7 9">
    <location>
        <position position="190"/>
    </location>
</feature>
<dbReference type="InterPro" id="IPR000192">
    <property type="entry name" value="Aminotrans_V_dom"/>
</dbReference>
<comment type="cofactor">
    <cofactor evidence="1 7 9">
        <name>pyridoxal 5'-phosphate</name>
        <dbReference type="ChEBI" id="CHEBI:597326"/>
    </cofactor>
</comment>
<dbReference type="PIRSF" id="PIRSF000524">
    <property type="entry name" value="SPT"/>
    <property type="match status" value="1"/>
</dbReference>
<dbReference type="GO" id="GO:0047304">
    <property type="term" value="F:2-aminoethylphosphonate-pyruvate transaminase activity"/>
    <property type="evidence" value="ECO:0007669"/>
    <property type="project" value="UniProtKB-UniRule"/>
</dbReference>
<dbReference type="RefSeq" id="WP_175202168.1">
    <property type="nucleotide sequence ID" value="NZ_CADILH010000010.1"/>
</dbReference>
<evidence type="ECO:0000256" key="7">
    <source>
        <dbReference type="HAMAP-Rule" id="MF_01376"/>
    </source>
</evidence>
<gene>
    <name evidence="7 11" type="primary">phnW</name>
    <name evidence="11" type="ORF">LMG6000_05262</name>
</gene>
<evidence type="ECO:0000256" key="4">
    <source>
        <dbReference type="ARBA" id="ARBA00022898"/>
    </source>
</evidence>
<comment type="function">
    <text evidence="7">Involved in phosphonate degradation.</text>
</comment>
<dbReference type="NCBIfam" id="NF010006">
    <property type="entry name" value="PRK13479.1"/>
    <property type="match status" value="1"/>
</dbReference>
<evidence type="ECO:0000259" key="10">
    <source>
        <dbReference type="Pfam" id="PF00266"/>
    </source>
</evidence>
<evidence type="ECO:0000256" key="5">
    <source>
        <dbReference type="ARBA" id="ARBA00023317"/>
    </source>
</evidence>
<dbReference type="HAMAP" id="MF_01376">
    <property type="entry name" value="PhnW_aminotrans_5"/>
    <property type="match status" value="1"/>
</dbReference>
<keyword evidence="4 7" id="KW-0663">Pyridoxal phosphate</keyword>
<evidence type="ECO:0000256" key="8">
    <source>
        <dbReference type="PIRSR" id="PIRSR000524-1"/>
    </source>
</evidence>
<evidence type="ECO:0000313" key="11">
    <source>
        <dbReference type="EMBL" id="CAB3937208.1"/>
    </source>
</evidence>
<proteinExistence type="inferred from homology"/>
<comment type="catalytic activity">
    <reaction evidence="6 7">
        <text>(2-aminoethyl)phosphonate + pyruvate = phosphonoacetaldehyde + L-alanine</text>
        <dbReference type="Rhea" id="RHEA:17021"/>
        <dbReference type="ChEBI" id="CHEBI:15361"/>
        <dbReference type="ChEBI" id="CHEBI:57418"/>
        <dbReference type="ChEBI" id="CHEBI:57972"/>
        <dbReference type="ChEBI" id="CHEBI:58383"/>
        <dbReference type="EC" id="2.6.1.37"/>
    </reaction>
</comment>
<dbReference type="EC" id="2.6.1.37" evidence="7"/>
<dbReference type="SUPFAM" id="SSF53383">
    <property type="entry name" value="PLP-dependent transferases"/>
    <property type="match status" value="1"/>
</dbReference>
<dbReference type="Pfam" id="PF00266">
    <property type="entry name" value="Aminotran_5"/>
    <property type="match status" value="1"/>
</dbReference>
<comment type="subunit">
    <text evidence="7">Homodimer.</text>
</comment>
<feature type="domain" description="Aminotransferase class V" evidence="10">
    <location>
        <begin position="34"/>
        <end position="300"/>
    </location>
</feature>
<name>A0A6S7FKU1_9BURK</name>
<dbReference type="PANTHER" id="PTHR42778:SF1">
    <property type="entry name" value="2-AMINOETHYLPHOSPHONATE--PYRUVATE TRANSAMINASE"/>
    <property type="match status" value="1"/>
</dbReference>
<feature type="binding site" evidence="8">
    <location>
        <position position="335"/>
    </location>
    <ligand>
        <name>substrate</name>
    </ligand>
</feature>